<comment type="caution">
    <text evidence="3">The sequence shown here is derived from an EMBL/GenBank/DDBJ whole genome shotgun (WGS) entry which is preliminary data.</text>
</comment>
<keyword evidence="2" id="KW-0732">Signal</keyword>
<evidence type="ECO:0000313" key="4">
    <source>
        <dbReference type="Proteomes" id="UP001165063"/>
    </source>
</evidence>
<gene>
    <name evidence="3" type="ORF">Amon01_000446300</name>
</gene>
<dbReference type="Proteomes" id="UP001165063">
    <property type="component" value="Unassembled WGS sequence"/>
</dbReference>
<evidence type="ECO:0000256" key="2">
    <source>
        <dbReference type="SAM" id="SignalP"/>
    </source>
</evidence>
<keyword evidence="4" id="KW-1185">Reference proteome</keyword>
<proteinExistence type="predicted"/>
<dbReference type="EMBL" id="BSXU01002159">
    <property type="protein sequence ID" value="GMG34860.1"/>
    <property type="molecule type" value="Genomic_DNA"/>
</dbReference>
<name>A0A9W7DG01_AMBMO</name>
<accession>A0A9W7DG01</accession>
<protein>
    <submittedName>
        <fullName evidence="3">Unnamed protein product</fullName>
    </submittedName>
</protein>
<feature type="chain" id="PRO_5040736820" evidence="2">
    <location>
        <begin position="17"/>
        <end position="702"/>
    </location>
</feature>
<dbReference type="AlphaFoldDB" id="A0A9W7DG01"/>
<sequence length="702" mass="79444">MFLLVIHLGSITLYDCAENPVPEVDADPDVRFLIENPINSNMVMLARLATRPFMSHFGTCYKMFQVYLFLKIADQYSPGQAEQLESQGSYSLIFQTMVKLGLNRDPSRYNDLKGKSKVLNLVRKTWHGVRCDDYFPGFTGDDFFCKLVSSNTQLPCFLGETASGVADLEIEKVTISCLLERTKFHDLYRDLANVAMDLRNNPYVKDLLEFSTKLEDLVKQELGDIDELLTLTTPQETFPQRIKKATKFVEYIEAMATLVCLYCHFFLFYETKCKPALAFKYFKQSIKISTKVYMVVSRILTNQKLYFGSGLDYYITPNILYIIERFHFIFVITLLRYKHFFYMTYISGNMTPELEQLIDNSFKCAGRFFKMSGKMFVQINHYYYNAWRYNKLEAWRYQLLAKTVKGLFDVHQPVGESMPQTSSNVFFKWSHEMLQEICDVMLTAENDKGPTQNSTLNPTSTSVSTTAPVSISVPVPTQNTTSAPTLSASATTTTNNIATASTFQERPLQKTSSLNIYSDFHSIRDDYDSLSPKNTTLDNNWFNKLVDSRMNSFMVTNQDLNFWKKPRGVGSTSEIKVVDGNERGNVNVNGYGGNHGVSTAANVGTSNVIGSTMNGTNNSGFSSGSLGDVNDSNKMNTNFADNGGVPIDGAKGFSFPQMDDGFCLTPSENQEAMWDDDSKFNELFHDLNDSLKSTLINELQIQ</sequence>
<feature type="region of interest" description="Disordered" evidence="1">
    <location>
        <begin position="448"/>
        <end position="467"/>
    </location>
</feature>
<evidence type="ECO:0000256" key="1">
    <source>
        <dbReference type="SAM" id="MobiDB-lite"/>
    </source>
</evidence>
<dbReference type="CDD" id="cd12148">
    <property type="entry name" value="fungal_TF_MHR"/>
    <property type="match status" value="1"/>
</dbReference>
<feature type="compositionally biased region" description="Low complexity" evidence="1">
    <location>
        <begin position="458"/>
        <end position="467"/>
    </location>
</feature>
<feature type="signal peptide" evidence="2">
    <location>
        <begin position="1"/>
        <end position="16"/>
    </location>
</feature>
<reference evidence="3" key="1">
    <citation type="submission" date="2023-04" db="EMBL/GenBank/DDBJ databases">
        <title>Ambrosiozyma monospora NBRC 1965.</title>
        <authorList>
            <person name="Ichikawa N."/>
            <person name="Sato H."/>
            <person name="Tonouchi N."/>
        </authorList>
    </citation>
    <scope>NUCLEOTIDE SEQUENCE</scope>
    <source>
        <strain evidence="3">NBRC 1965</strain>
    </source>
</reference>
<organism evidence="3 4">
    <name type="scientific">Ambrosiozyma monospora</name>
    <name type="common">Yeast</name>
    <name type="synonym">Endomycopsis monosporus</name>
    <dbReference type="NCBI Taxonomy" id="43982"/>
    <lineage>
        <taxon>Eukaryota</taxon>
        <taxon>Fungi</taxon>
        <taxon>Dikarya</taxon>
        <taxon>Ascomycota</taxon>
        <taxon>Saccharomycotina</taxon>
        <taxon>Pichiomycetes</taxon>
        <taxon>Pichiales</taxon>
        <taxon>Pichiaceae</taxon>
        <taxon>Ambrosiozyma</taxon>
    </lineage>
</organism>
<evidence type="ECO:0000313" key="3">
    <source>
        <dbReference type="EMBL" id="GMG34860.1"/>
    </source>
</evidence>